<keyword evidence="7" id="KW-0032">Aminotransferase</keyword>
<dbReference type="SUPFAM" id="SSF53383">
    <property type="entry name" value="PLP-dependent transferases"/>
    <property type="match status" value="1"/>
</dbReference>
<keyword evidence="4" id="KW-0238">DNA-binding</keyword>
<keyword evidence="5" id="KW-0804">Transcription</keyword>
<evidence type="ECO:0000256" key="4">
    <source>
        <dbReference type="ARBA" id="ARBA00023125"/>
    </source>
</evidence>
<feature type="domain" description="HTH gntR-type" evidence="6">
    <location>
        <begin position="21"/>
        <end position="89"/>
    </location>
</feature>
<dbReference type="PANTHER" id="PTHR46577:SF2">
    <property type="entry name" value="TRANSCRIPTIONAL REGULATORY PROTEIN"/>
    <property type="match status" value="1"/>
</dbReference>
<name>A0A4R3VY04_9SPHI</name>
<sequence>MSSPLLQSLVGYIRLDKSDKTPIYLQIAQSIINAIHTQVISAGDKLPGTRALSDKLYVHRKTVIAAYDELAAQGWIDIIPQKGAFAAAKRIKTISPAVPSSHRIELKADFNFEKNIILDIPDQYTDLDLYFTAGTPDYRLTSLKAINQIFTYTAGKKNNIARLNQPFQAQNESLKQQILNYLRVTKGIHTSTNQICTTANYQTALTTVIHTLLRPKDKVIVTELGNFNTNMLLKQANIELIPVKMSTEDIDISDLEKILKSHSIRALYIQSNNLYPTTSMVSNESKQKLLELAHQHRLILIEDDSMTNFVYSKQHCITLKSLDKNGSVVYINSFGDLLPSPYNLGFILAPSDLKAELLKYVQSTQQANLYLTEETLMEFIREGFLLRQWQKQSKIYQKRSDNFEKILNEKLDQSVRISKPELGLGYWLAFNQPLPLLAISNFCKGNGLTLPTYLLHQNKQITGIRLGFANLTEAEAEHALEILSKAIYAHLYK</sequence>
<organism evidence="7 8">
    <name type="scientific">Sphingobacterium alimentarium</name>
    <dbReference type="NCBI Taxonomy" id="797292"/>
    <lineage>
        <taxon>Bacteria</taxon>
        <taxon>Pseudomonadati</taxon>
        <taxon>Bacteroidota</taxon>
        <taxon>Sphingobacteriia</taxon>
        <taxon>Sphingobacteriales</taxon>
        <taxon>Sphingobacteriaceae</taxon>
        <taxon>Sphingobacterium</taxon>
    </lineage>
</organism>
<comment type="similarity">
    <text evidence="1">In the C-terminal section; belongs to the class-I pyridoxal-phosphate-dependent aminotransferase family.</text>
</comment>
<dbReference type="Gene3D" id="3.40.640.10">
    <property type="entry name" value="Type I PLP-dependent aspartate aminotransferase-like (Major domain)"/>
    <property type="match status" value="1"/>
</dbReference>
<reference evidence="7 8" key="1">
    <citation type="submission" date="2019-03" db="EMBL/GenBank/DDBJ databases">
        <title>Genomic Encyclopedia of Type Strains, Phase IV (KMG-IV): sequencing the most valuable type-strain genomes for metagenomic binning, comparative biology and taxonomic classification.</title>
        <authorList>
            <person name="Goeker M."/>
        </authorList>
    </citation>
    <scope>NUCLEOTIDE SEQUENCE [LARGE SCALE GENOMIC DNA]</scope>
    <source>
        <strain evidence="7 8">DSM 22362</strain>
    </source>
</reference>
<dbReference type="SMART" id="SM00345">
    <property type="entry name" value="HTH_GNTR"/>
    <property type="match status" value="1"/>
</dbReference>
<keyword evidence="3" id="KW-0805">Transcription regulation</keyword>
<evidence type="ECO:0000313" key="8">
    <source>
        <dbReference type="Proteomes" id="UP000295197"/>
    </source>
</evidence>
<accession>A0A4R3VY04</accession>
<dbReference type="Gene3D" id="1.10.10.10">
    <property type="entry name" value="Winged helix-like DNA-binding domain superfamily/Winged helix DNA-binding domain"/>
    <property type="match status" value="1"/>
</dbReference>
<keyword evidence="2" id="KW-0663">Pyridoxal phosphate</keyword>
<dbReference type="GO" id="GO:0030170">
    <property type="term" value="F:pyridoxal phosphate binding"/>
    <property type="evidence" value="ECO:0007669"/>
    <property type="project" value="InterPro"/>
</dbReference>
<dbReference type="SUPFAM" id="SSF46785">
    <property type="entry name" value="Winged helix' DNA-binding domain"/>
    <property type="match status" value="1"/>
</dbReference>
<dbReference type="RefSeq" id="WP_132777586.1">
    <property type="nucleotide sequence ID" value="NZ_SMBZ01000018.1"/>
</dbReference>
<dbReference type="CDD" id="cd00609">
    <property type="entry name" value="AAT_like"/>
    <property type="match status" value="1"/>
</dbReference>
<evidence type="ECO:0000256" key="5">
    <source>
        <dbReference type="ARBA" id="ARBA00023163"/>
    </source>
</evidence>
<dbReference type="InterPro" id="IPR004839">
    <property type="entry name" value="Aminotransferase_I/II_large"/>
</dbReference>
<dbReference type="Proteomes" id="UP000295197">
    <property type="component" value="Unassembled WGS sequence"/>
</dbReference>
<dbReference type="CDD" id="cd07377">
    <property type="entry name" value="WHTH_GntR"/>
    <property type="match status" value="1"/>
</dbReference>
<evidence type="ECO:0000313" key="7">
    <source>
        <dbReference type="EMBL" id="TCV14011.1"/>
    </source>
</evidence>
<dbReference type="InterPro" id="IPR051446">
    <property type="entry name" value="HTH_trans_reg/aminotransferase"/>
</dbReference>
<keyword evidence="8" id="KW-1185">Reference proteome</keyword>
<dbReference type="InterPro" id="IPR015424">
    <property type="entry name" value="PyrdxlP-dep_Trfase"/>
</dbReference>
<dbReference type="PANTHER" id="PTHR46577">
    <property type="entry name" value="HTH-TYPE TRANSCRIPTIONAL REGULATORY PROTEIN GABR"/>
    <property type="match status" value="1"/>
</dbReference>
<dbReference type="InterPro" id="IPR000524">
    <property type="entry name" value="Tscrpt_reg_HTH_GntR"/>
</dbReference>
<keyword evidence="7" id="KW-0808">Transferase</keyword>
<evidence type="ECO:0000256" key="3">
    <source>
        <dbReference type="ARBA" id="ARBA00023015"/>
    </source>
</evidence>
<evidence type="ECO:0000256" key="2">
    <source>
        <dbReference type="ARBA" id="ARBA00022898"/>
    </source>
</evidence>
<dbReference type="GO" id="GO:0008483">
    <property type="term" value="F:transaminase activity"/>
    <property type="evidence" value="ECO:0007669"/>
    <property type="project" value="UniProtKB-KW"/>
</dbReference>
<dbReference type="InterPro" id="IPR015421">
    <property type="entry name" value="PyrdxlP-dep_Trfase_major"/>
</dbReference>
<dbReference type="Pfam" id="PF00155">
    <property type="entry name" value="Aminotran_1_2"/>
    <property type="match status" value="1"/>
</dbReference>
<dbReference type="Pfam" id="PF00392">
    <property type="entry name" value="GntR"/>
    <property type="match status" value="1"/>
</dbReference>
<evidence type="ECO:0000256" key="1">
    <source>
        <dbReference type="ARBA" id="ARBA00005384"/>
    </source>
</evidence>
<dbReference type="EMBL" id="SMBZ01000018">
    <property type="protein sequence ID" value="TCV14011.1"/>
    <property type="molecule type" value="Genomic_DNA"/>
</dbReference>
<evidence type="ECO:0000259" key="6">
    <source>
        <dbReference type="PROSITE" id="PS50949"/>
    </source>
</evidence>
<protein>
    <submittedName>
        <fullName evidence="7">GntR family transcriptional regulator/MocR family aminotransferase</fullName>
    </submittedName>
</protein>
<dbReference type="InterPro" id="IPR036390">
    <property type="entry name" value="WH_DNA-bd_sf"/>
</dbReference>
<dbReference type="AlphaFoldDB" id="A0A4R3VY04"/>
<proteinExistence type="inferred from homology"/>
<dbReference type="GO" id="GO:0003700">
    <property type="term" value="F:DNA-binding transcription factor activity"/>
    <property type="evidence" value="ECO:0007669"/>
    <property type="project" value="InterPro"/>
</dbReference>
<dbReference type="InterPro" id="IPR036388">
    <property type="entry name" value="WH-like_DNA-bd_sf"/>
</dbReference>
<dbReference type="PROSITE" id="PS50949">
    <property type="entry name" value="HTH_GNTR"/>
    <property type="match status" value="1"/>
</dbReference>
<dbReference type="GO" id="GO:0003677">
    <property type="term" value="F:DNA binding"/>
    <property type="evidence" value="ECO:0007669"/>
    <property type="project" value="UniProtKB-KW"/>
</dbReference>
<dbReference type="OrthoDB" id="594134at2"/>
<comment type="caution">
    <text evidence="7">The sequence shown here is derived from an EMBL/GenBank/DDBJ whole genome shotgun (WGS) entry which is preliminary data.</text>
</comment>
<gene>
    <name evidence="7" type="ORF">EDC17_101828</name>
</gene>